<name>A0A0L8GAE6_OCTBM</name>
<evidence type="ECO:0000313" key="1">
    <source>
        <dbReference type="EMBL" id="KOF73873.1"/>
    </source>
</evidence>
<gene>
    <name evidence="1" type="ORF">OCBIM_22037169mg</name>
</gene>
<dbReference type="AlphaFoldDB" id="A0A0L8GAE6"/>
<sequence length="70" mass="8302">MCTHSHRMMYYLYCYQLYLLHISNISTEQHSNFYCPHVQLTDLLSAFINTITMSRYISTTKHRALSSFSS</sequence>
<protein>
    <submittedName>
        <fullName evidence="1">Uncharacterized protein</fullName>
    </submittedName>
</protein>
<dbReference type="EMBL" id="KQ422947">
    <property type="protein sequence ID" value="KOF73873.1"/>
    <property type="molecule type" value="Genomic_DNA"/>
</dbReference>
<reference evidence="1" key="1">
    <citation type="submission" date="2015-07" db="EMBL/GenBank/DDBJ databases">
        <title>MeaNS - Measles Nucleotide Surveillance Program.</title>
        <authorList>
            <person name="Tran T."/>
            <person name="Druce J."/>
        </authorList>
    </citation>
    <scope>NUCLEOTIDE SEQUENCE</scope>
    <source>
        <strain evidence="1">UCB-OBI-ISO-001</strain>
        <tissue evidence="1">Gonad</tissue>
    </source>
</reference>
<accession>A0A0L8GAE6</accession>
<organism evidence="1">
    <name type="scientific">Octopus bimaculoides</name>
    <name type="common">California two-spotted octopus</name>
    <dbReference type="NCBI Taxonomy" id="37653"/>
    <lineage>
        <taxon>Eukaryota</taxon>
        <taxon>Metazoa</taxon>
        <taxon>Spiralia</taxon>
        <taxon>Lophotrochozoa</taxon>
        <taxon>Mollusca</taxon>
        <taxon>Cephalopoda</taxon>
        <taxon>Coleoidea</taxon>
        <taxon>Octopodiformes</taxon>
        <taxon>Octopoda</taxon>
        <taxon>Incirrata</taxon>
        <taxon>Octopodidae</taxon>
        <taxon>Octopus</taxon>
    </lineage>
</organism>
<proteinExistence type="predicted"/>